<dbReference type="InterPro" id="IPR012902">
    <property type="entry name" value="N_methyl_site"/>
</dbReference>
<name>M7CS30_9GAMM</name>
<dbReference type="Pfam" id="PF00114">
    <property type="entry name" value="Pilin"/>
    <property type="match status" value="1"/>
</dbReference>
<dbReference type="GO" id="GO:0009289">
    <property type="term" value="C:pilus"/>
    <property type="evidence" value="ECO:0007669"/>
    <property type="project" value="InterPro"/>
</dbReference>
<evidence type="ECO:0000256" key="2">
    <source>
        <dbReference type="ARBA" id="ARBA00022481"/>
    </source>
</evidence>
<keyword evidence="2" id="KW-0488">Methylation</keyword>
<evidence type="ECO:0000313" key="8">
    <source>
        <dbReference type="Proteomes" id="UP000011960"/>
    </source>
</evidence>
<dbReference type="InterPro" id="IPR045584">
    <property type="entry name" value="Pilin-like"/>
</dbReference>
<dbReference type="AlphaFoldDB" id="M7CS30"/>
<proteinExistence type="inferred from homology"/>
<dbReference type="PRINTS" id="PR00813">
    <property type="entry name" value="BCTERIALGSPG"/>
</dbReference>
<dbReference type="Pfam" id="PF07963">
    <property type="entry name" value="N_methyl"/>
    <property type="match status" value="1"/>
</dbReference>
<accession>M7CS30</accession>
<dbReference type="GO" id="GO:0015627">
    <property type="term" value="C:type II protein secretion system complex"/>
    <property type="evidence" value="ECO:0007669"/>
    <property type="project" value="InterPro"/>
</dbReference>
<dbReference type="SUPFAM" id="SSF54523">
    <property type="entry name" value="Pili subunits"/>
    <property type="match status" value="1"/>
</dbReference>
<dbReference type="GO" id="GO:0015628">
    <property type="term" value="P:protein secretion by the type II secretion system"/>
    <property type="evidence" value="ECO:0007669"/>
    <property type="project" value="InterPro"/>
</dbReference>
<reference evidence="7 8" key="1">
    <citation type="journal article" date="2013" name="Genome Announc.">
        <title>Genome Sequence of Hydrothermal Arsenic-Respiring Bacterium Marinobacter santoriniensis NKSG1T.</title>
        <authorList>
            <person name="Handley K.M."/>
            <person name="Upton M."/>
            <person name="Beatson S.A."/>
            <person name="Hery M."/>
            <person name="Lloyd J.R."/>
        </authorList>
    </citation>
    <scope>NUCLEOTIDE SEQUENCE [LARGE SCALE GENOMIC DNA]</scope>
    <source>
        <strain evidence="7 8">NKSG1</strain>
    </source>
</reference>
<dbReference type="Proteomes" id="UP000011960">
    <property type="component" value="Unassembled WGS sequence"/>
</dbReference>
<keyword evidence="4" id="KW-1015">Disulfide bond</keyword>
<comment type="similarity">
    <text evidence="1 5">Belongs to the N-Me-Phe pilin family.</text>
</comment>
<evidence type="ECO:0000313" key="7">
    <source>
        <dbReference type="EMBL" id="EMP55964.1"/>
    </source>
</evidence>
<gene>
    <name evidence="7" type="ORF">MSNKSG1_08833</name>
</gene>
<dbReference type="GO" id="GO:0007155">
    <property type="term" value="P:cell adhesion"/>
    <property type="evidence" value="ECO:0007669"/>
    <property type="project" value="InterPro"/>
</dbReference>
<dbReference type="eggNOG" id="COG4969">
    <property type="taxonomic scope" value="Bacteria"/>
</dbReference>
<dbReference type="PROSITE" id="PS00409">
    <property type="entry name" value="PROKAR_NTER_METHYL"/>
    <property type="match status" value="1"/>
</dbReference>
<evidence type="ECO:0000256" key="5">
    <source>
        <dbReference type="RuleBase" id="RU000389"/>
    </source>
</evidence>
<keyword evidence="6" id="KW-1133">Transmembrane helix</keyword>
<keyword evidence="5" id="KW-0281">Fimbrium</keyword>
<dbReference type="Gene3D" id="3.30.700.10">
    <property type="entry name" value="Glycoprotein, Type 4 Pilin"/>
    <property type="match status" value="1"/>
</dbReference>
<evidence type="ECO:0000256" key="4">
    <source>
        <dbReference type="PIRSR" id="PIRSR600983-52"/>
    </source>
</evidence>
<evidence type="ECO:0000256" key="6">
    <source>
        <dbReference type="SAM" id="Phobius"/>
    </source>
</evidence>
<protein>
    <recommendedName>
        <fullName evidence="3">Pilin</fullName>
    </recommendedName>
</protein>
<dbReference type="EMBL" id="APAT01000015">
    <property type="protein sequence ID" value="EMP55964.1"/>
    <property type="molecule type" value="Genomic_DNA"/>
</dbReference>
<dbReference type="InterPro" id="IPR001082">
    <property type="entry name" value="Pilin"/>
</dbReference>
<evidence type="ECO:0000256" key="1">
    <source>
        <dbReference type="ARBA" id="ARBA00005233"/>
    </source>
</evidence>
<keyword evidence="6" id="KW-0812">Transmembrane</keyword>
<sequence>MQMTGQNRGFTLIELMIVVAIMGILATVSIPMYQGYVAKSQVNRAVGELGAYRSAFEANLLASKVISNQSLGYSPSDITVGNAGLQIGSLNPDGSGHLQVTLGGRAHPNVTGAIIRFERTVTGRWSCVIDRSAAPRWDTSYNPGNCSVL</sequence>
<dbReference type="InterPro" id="IPR000983">
    <property type="entry name" value="Bac_GSPG_pilin"/>
</dbReference>
<feature type="transmembrane region" description="Helical" evidence="6">
    <location>
        <begin position="12"/>
        <end position="33"/>
    </location>
</feature>
<dbReference type="NCBIfam" id="TIGR02532">
    <property type="entry name" value="IV_pilin_GFxxxE"/>
    <property type="match status" value="1"/>
</dbReference>
<organism evidence="7 8">
    <name type="scientific">Marinobacter santoriniensis NKSG1</name>
    <dbReference type="NCBI Taxonomy" id="1288826"/>
    <lineage>
        <taxon>Bacteria</taxon>
        <taxon>Pseudomonadati</taxon>
        <taxon>Pseudomonadota</taxon>
        <taxon>Gammaproteobacteria</taxon>
        <taxon>Pseudomonadales</taxon>
        <taxon>Marinobacteraceae</taxon>
        <taxon>Marinobacter</taxon>
    </lineage>
</organism>
<dbReference type="STRING" id="1288826.MSNKSG1_08833"/>
<keyword evidence="6" id="KW-0472">Membrane</keyword>
<evidence type="ECO:0000256" key="3">
    <source>
        <dbReference type="ARBA" id="ARBA00029638"/>
    </source>
</evidence>
<keyword evidence="8" id="KW-1185">Reference proteome</keyword>
<feature type="disulfide bond" evidence="4">
    <location>
        <begin position="127"/>
        <end position="146"/>
    </location>
</feature>
<comment type="caution">
    <text evidence="7">The sequence shown here is derived from an EMBL/GenBank/DDBJ whole genome shotgun (WGS) entry which is preliminary data.</text>
</comment>